<reference evidence="1 2" key="1">
    <citation type="journal article" date="2007" name="Genome Res.">
        <title>Genome characteristics of facultatively symbiotic Frankia sp. strains reflect host range and host plant biogeography.</title>
        <authorList>
            <person name="Normand P."/>
            <person name="Lapierre P."/>
            <person name="Tisa L.S."/>
            <person name="Gogarten J.P."/>
            <person name="Alloisio N."/>
            <person name="Bagnarol E."/>
            <person name="Bassi C.A."/>
            <person name="Berry A.M."/>
            <person name="Bickhart D.M."/>
            <person name="Choisne N."/>
            <person name="Couloux A."/>
            <person name="Cournoyer B."/>
            <person name="Cruveiller S."/>
            <person name="Daubin V."/>
            <person name="Demange N."/>
            <person name="Francino M.P."/>
            <person name="Goltsman E."/>
            <person name="Huang Y."/>
            <person name="Kopp O.R."/>
            <person name="Labarre L."/>
            <person name="Lapidus A."/>
            <person name="Lavire C."/>
            <person name="Marechal J."/>
            <person name="Martinez M."/>
            <person name="Mastronunzio J.E."/>
            <person name="Mullin B.C."/>
            <person name="Niemann J."/>
            <person name="Pujic P."/>
            <person name="Rawnsley T."/>
            <person name="Rouy Z."/>
            <person name="Schenowitz C."/>
            <person name="Sellstedt A."/>
            <person name="Tavares F."/>
            <person name="Tomkins J.P."/>
            <person name="Vallenet D."/>
            <person name="Valverde C."/>
            <person name="Wall L.G."/>
            <person name="Wang Y."/>
            <person name="Medigue C."/>
            <person name="Benson D.R."/>
        </authorList>
    </citation>
    <scope>NUCLEOTIDE SEQUENCE [LARGE SCALE GENOMIC DNA]</scope>
    <source>
        <strain evidence="2">DSM 45818 / CECT 9043 / CcI3</strain>
    </source>
</reference>
<organism evidence="1 2">
    <name type="scientific">Frankia casuarinae (strain DSM 45818 / CECT 9043 / HFP020203 / CcI3)</name>
    <dbReference type="NCBI Taxonomy" id="106370"/>
    <lineage>
        <taxon>Bacteria</taxon>
        <taxon>Bacillati</taxon>
        <taxon>Actinomycetota</taxon>
        <taxon>Actinomycetes</taxon>
        <taxon>Frankiales</taxon>
        <taxon>Frankiaceae</taxon>
        <taxon>Frankia</taxon>
    </lineage>
</organism>
<evidence type="ECO:0000313" key="1">
    <source>
        <dbReference type="EMBL" id="ABD12278.1"/>
    </source>
</evidence>
<dbReference type="HOGENOM" id="CLU_028459_1_0_11"/>
<accession>Q2J8W4</accession>
<dbReference type="AlphaFoldDB" id="Q2J8W4"/>
<protein>
    <submittedName>
        <fullName evidence="1">Uncharacterized protein</fullName>
    </submittedName>
</protein>
<proteinExistence type="predicted"/>
<dbReference type="RefSeq" id="WP_011437307.1">
    <property type="nucleotide sequence ID" value="NC_007777.1"/>
</dbReference>
<dbReference type="eggNOG" id="COG1613">
    <property type="taxonomic scope" value="Bacteria"/>
</dbReference>
<keyword evidence="2" id="KW-1185">Reference proteome</keyword>
<dbReference type="STRING" id="106370.Francci3_2920"/>
<evidence type="ECO:0000313" key="2">
    <source>
        <dbReference type="Proteomes" id="UP000001937"/>
    </source>
</evidence>
<dbReference type="Proteomes" id="UP000001937">
    <property type="component" value="Chromosome"/>
</dbReference>
<gene>
    <name evidence="1" type="ordered locus">Francci3_2920</name>
</gene>
<dbReference type="EMBL" id="CP000249">
    <property type="protein sequence ID" value="ABD12278.1"/>
    <property type="molecule type" value="Genomic_DNA"/>
</dbReference>
<name>Q2J8W4_FRACC</name>
<dbReference type="KEGG" id="fra:Francci3_2920"/>
<sequence>MRSAQRGRTVGLLLAGLLVIAVVALIVVPRLGGDAGGGPPDGNVRTVRVLAGSEKRDFFADPAVGARLAELGYRLQVDTAGSREIATSRDLTPYDLAFPADAPQADRIRAARKVTKSYVPFFSPMAIATFQPIASLLQNAGVVRMDGGHRVLNMRGYLDLVDKNTRWSDLPGNTAFETGKSVLISSTDVRTSNSAALYLAIASYVENGGNVVADSAAADRVAARCAPLFVKQGYVEQSTQEPFDDFLTIGMGKTPMAMIYEAQFVARQLAKDGSISPDMVLMYPEPTIYAKHTVVPLTADGDAAGRLLATDPQLQRLAAQHGFRTADAAYGRRLATERGLAPPPSLVDVVEPPTAAIEERMIDKIVNQAQGRPG</sequence>